<comment type="caution">
    <text evidence="2">The sequence shown here is derived from an EMBL/GenBank/DDBJ whole genome shotgun (WGS) entry which is preliminary data.</text>
</comment>
<accession>A0A8J5FXD7</accession>
<evidence type="ECO:0000313" key="3">
    <source>
        <dbReference type="Proteomes" id="UP000734854"/>
    </source>
</evidence>
<dbReference type="Proteomes" id="UP000734854">
    <property type="component" value="Unassembled WGS sequence"/>
</dbReference>
<sequence length="211" mass="22468">MFNPDHQNLCGGGAPSGPPMASPRISFSSDFLMEVPTARAPSGSPPDPNFEFLVGSHPMITADQLFSKGRLLPLRDPYAAGSSGRGGLTTLRDELREKDDSGAAAAAGYGRERPPKGASIKWKELLGLKKSRGSALKKIDKSEGAAGDADANLDRAMQSWHSSVLCMHSIFIEYYCRCMTSTLAKATHSARESECILLASCILASASMHPP</sequence>
<protein>
    <submittedName>
        <fullName evidence="2">Uncharacterized protein</fullName>
    </submittedName>
</protein>
<feature type="region of interest" description="Disordered" evidence="1">
    <location>
        <begin position="1"/>
        <end position="25"/>
    </location>
</feature>
<proteinExistence type="predicted"/>
<dbReference type="PANTHER" id="PTHR31722">
    <property type="entry name" value="OS06G0675200 PROTEIN"/>
    <property type="match status" value="1"/>
</dbReference>
<dbReference type="PANTHER" id="PTHR31722:SF62">
    <property type="entry name" value="EMB|CAB62433.1"/>
    <property type="match status" value="1"/>
</dbReference>
<dbReference type="EMBL" id="JACMSC010000015">
    <property type="protein sequence ID" value="KAG6487421.1"/>
    <property type="molecule type" value="Genomic_DNA"/>
</dbReference>
<gene>
    <name evidence="2" type="ORF">ZIOFF_056007</name>
</gene>
<organism evidence="2 3">
    <name type="scientific">Zingiber officinale</name>
    <name type="common">Ginger</name>
    <name type="synonym">Amomum zingiber</name>
    <dbReference type="NCBI Taxonomy" id="94328"/>
    <lineage>
        <taxon>Eukaryota</taxon>
        <taxon>Viridiplantae</taxon>
        <taxon>Streptophyta</taxon>
        <taxon>Embryophyta</taxon>
        <taxon>Tracheophyta</taxon>
        <taxon>Spermatophyta</taxon>
        <taxon>Magnoliopsida</taxon>
        <taxon>Liliopsida</taxon>
        <taxon>Zingiberales</taxon>
        <taxon>Zingiberaceae</taxon>
        <taxon>Zingiber</taxon>
    </lineage>
</organism>
<name>A0A8J5FXD7_ZINOF</name>
<keyword evidence="3" id="KW-1185">Reference proteome</keyword>
<evidence type="ECO:0000256" key="1">
    <source>
        <dbReference type="SAM" id="MobiDB-lite"/>
    </source>
</evidence>
<evidence type="ECO:0000313" key="2">
    <source>
        <dbReference type="EMBL" id="KAG6487421.1"/>
    </source>
</evidence>
<reference evidence="2 3" key="1">
    <citation type="submission" date="2020-08" db="EMBL/GenBank/DDBJ databases">
        <title>Plant Genome Project.</title>
        <authorList>
            <person name="Zhang R.-G."/>
        </authorList>
    </citation>
    <scope>NUCLEOTIDE SEQUENCE [LARGE SCALE GENOMIC DNA]</scope>
    <source>
        <tissue evidence="2">Rhizome</tissue>
    </source>
</reference>
<dbReference type="AlphaFoldDB" id="A0A8J5FXD7"/>